<evidence type="ECO:0000313" key="2">
    <source>
        <dbReference type="Proteomes" id="UP000294901"/>
    </source>
</evidence>
<gene>
    <name evidence="1" type="ORF">C8E87_1694</name>
</gene>
<accession>A0A4R6JQS4</accession>
<dbReference type="AlphaFoldDB" id="A0A4R6JQS4"/>
<dbReference type="OrthoDB" id="3397289at2"/>
<organism evidence="1 2">
    <name type="scientific">Paractinoplanes brasiliensis</name>
    <dbReference type="NCBI Taxonomy" id="52695"/>
    <lineage>
        <taxon>Bacteria</taxon>
        <taxon>Bacillati</taxon>
        <taxon>Actinomycetota</taxon>
        <taxon>Actinomycetes</taxon>
        <taxon>Micromonosporales</taxon>
        <taxon>Micromonosporaceae</taxon>
        <taxon>Paractinoplanes</taxon>
    </lineage>
</organism>
<dbReference type="Proteomes" id="UP000294901">
    <property type="component" value="Unassembled WGS sequence"/>
</dbReference>
<proteinExistence type="predicted"/>
<dbReference type="RefSeq" id="WP_133872588.1">
    <property type="nucleotide sequence ID" value="NZ_BOMD01000083.1"/>
</dbReference>
<evidence type="ECO:0000313" key="1">
    <source>
        <dbReference type="EMBL" id="TDO38052.1"/>
    </source>
</evidence>
<reference evidence="1 2" key="1">
    <citation type="submission" date="2019-03" db="EMBL/GenBank/DDBJ databases">
        <title>Sequencing the genomes of 1000 actinobacteria strains.</title>
        <authorList>
            <person name="Klenk H.-P."/>
        </authorList>
    </citation>
    <scope>NUCLEOTIDE SEQUENCE [LARGE SCALE GENOMIC DNA]</scope>
    <source>
        <strain evidence="1 2">DSM 43805</strain>
    </source>
</reference>
<keyword evidence="2" id="KW-1185">Reference proteome</keyword>
<sequence>MNFLRRKPSLPAALKPRLDPEERVVAWAPVADDAAVVATNHGLWLPREGKRLGWHEIHKAAWSGRELRITPAETAEEREGYTVLVDGPIVTVLLLEPGQVPDQVRTRVTRSVAYTTHHPLPSGGVRVVGRRVPGRNGLSWAVRYDSGTPVTLPAVVELTGELVATARSTMAAPD</sequence>
<dbReference type="EMBL" id="SNWR01000001">
    <property type="protein sequence ID" value="TDO38052.1"/>
    <property type="molecule type" value="Genomic_DNA"/>
</dbReference>
<protein>
    <submittedName>
        <fullName evidence="1">Uncharacterized protein</fullName>
    </submittedName>
</protein>
<comment type="caution">
    <text evidence="1">The sequence shown here is derived from an EMBL/GenBank/DDBJ whole genome shotgun (WGS) entry which is preliminary data.</text>
</comment>
<name>A0A4R6JQS4_9ACTN</name>